<dbReference type="Gene3D" id="6.10.250.790">
    <property type="match status" value="1"/>
</dbReference>
<dbReference type="InterPro" id="IPR053712">
    <property type="entry name" value="Bac_CellDiv_Activator"/>
</dbReference>
<dbReference type="InterPro" id="IPR007838">
    <property type="entry name" value="Cell_div_ZapA-like"/>
</dbReference>
<sequence>MADEKRRYRARLGDRDFTIVGNSSIEHMAAVTKKLNDELDQIQKLAPKLSRQDQALLLAFNSISDQLKIQNELEELTAPDNIDLIDGE</sequence>
<dbReference type="GO" id="GO:0051301">
    <property type="term" value="P:cell division"/>
    <property type="evidence" value="ECO:0007669"/>
    <property type="project" value="UniProtKB-KW"/>
</dbReference>
<organism evidence="1 2">
    <name type="scientific">Periweissella fabalis</name>
    <dbReference type="NCBI Taxonomy" id="1070421"/>
    <lineage>
        <taxon>Bacteria</taxon>
        <taxon>Bacillati</taxon>
        <taxon>Bacillota</taxon>
        <taxon>Bacilli</taxon>
        <taxon>Lactobacillales</taxon>
        <taxon>Lactobacillaceae</taxon>
        <taxon>Periweissella</taxon>
    </lineage>
</organism>
<gene>
    <name evidence="1" type="primary">zapA</name>
    <name evidence="1" type="ORF">HF964_07665</name>
</gene>
<keyword evidence="1" id="KW-0132">Cell division</keyword>
<name>A0A7X6N3K3_9LACO</name>
<dbReference type="SUPFAM" id="SSF102829">
    <property type="entry name" value="Cell division protein ZapA-like"/>
    <property type="match status" value="1"/>
</dbReference>
<dbReference type="EMBL" id="JAAXPN010000008">
    <property type="protein sequence ID" value="NKZ24667.1"/>
    <property type="molecule type" value="Genomic_DNA"/>
</dbReference>
<dbReference type="Proteomes" id="UP000549765">
    <property type="component" value="Unassembled WGS sequence"/>
</dbReference>
<dbReference type="RefSeq" id="WP_168722460.1">
    <property type="nucleotide sequence ID" value="NZ_JAAXPN010000008.1"/>
</dbReference>
<keyword evidence="1" id="KW-0131">Cell cycle</keyword>
<protein>
    <submittedName>
        <fullName evidence="1">Cell division protein ZapA</fullName>
    </submittedName>
</protein>
<reference evidence="1 2" key="1">
    <citation type="submission" date="2020-04" db="EMBL/GenBank/DDBJ databases">
        <title>MicrobeNet Type strains.</title>
        <authorList>
            <person name="Nicholson A.C."/>
        </authorList>
    </citation>
    <scope>NUCLEOTIDE SEQUENCE [LARGE SCALE GENOMIC DNA]</scope>
    <source>
        <strain evidence="1 2">CCUG 61472</strain>
    </source>
</reference>
<comment type="caution">
    <text evidence="1">The sequence shown here is derived from an EMBL/GenBank/DDBJ whole genome shotgun (WGS) entry which is preliminary data.</text>
</comment>
<evidence type="ECO:0000313" key="1">
    <source>
        <dbReference type="EMBL" id="NKZ24667.1"/>
    </source>
</evidence>
<accession>A0A7X6N3K3</accession>
<dbReference type="InterPro" id="IPR036192">
    <property type="entry name" value="Cell_div_ZapA-like_sf"/>
</dbReference>
<evidence type="ECO:0000313" key="2">
    <source>
        <dbReference type="Proteomes" id="UP000549765"/>
    </source>
</evidence>
<keyword evidence="2" id="KW-1185">Reference proteome</keyword>
<dbReference type="Pfam" id="PF05164">
    <property type="entry name" value="ZapA"/>
    <property type="match status" value="1"/>
</dbReference>
<proteinExistence type="predicted"/>
<dbReference type="AlphaFoldDB" id="A0A7X6N3K3"/>